<evidence type="ECO:0000313" key="1">
    <source>
        <dbReference type="EMBL" id="KAG7091977.1"/>
    </source>
</evidence>
<dbReference type="GeneID" id="66077441"/>
<dbReference type="KEGG" id="more:E1B28_008365"/>
<sequence>MSSSTTTKGKGHTLTLPPPSNIYLEGLESKLRDLHAWVIRLQMSVSQAGFRFLALQQAFRDYRSQLEDIHCAIIRFHDEAWILPTVAMLLQLSYLSHDYGLEFEHWRYSPEAIDEFFREHGVRVTSLLTIVRT</sequence>
<dbReference type="AlphaFoldDB" id="A0A9P7RYD7"/>
<keyword evidence="2" id="KW-1185">Reference proteome</keyword>
<dbReference type="RefSeq" id="XP_043008447.1">
    <property type="nucleotide sequence ID" value="XM_043153163.1"/>
</dbReference>
<dbReference type="EMBL" id="CM032185">
    <property type="protein sequence ID" value="KAG7091977.1"/>
    <property type="molecule type" value="Genomic_DNA"/>
</dbReference>
<gene>
    <name evidence="1" type="ORF">E1B28_008365</name>
</gene>
<proteinExistence type="predicted"/>
<protein>
    <submittedName>
        <fullName evidence="1">Uncharacterized protein</fullName>
    </submittedName>
</protein>
<dbReference type="Proteomes" id="UP001049176">
    <property type="component" value="Chromosome 5"/>
</dbReference>
<organism evidence="1 2">
    <name type="scientific">Marasmius oreades</name>
    <name type="common">fairy-ring Marasmius</name>
    <dbReference type="NCBI Taxonomy" id="181124"/>
    <lineage>
        <taxon>Eukaryota</taxon>
        <taxon>Fungi</taxon>
        <taxon>Dikarya</taxon>
        <taxon>Basidiomycota</taxon>
        <taxon>Agaricomycotina</taxon>
        <taxon>Agaricomycetes</taxon>
        <taxon>Agaricomycetidae</taxon>
        <taxon>Agaricales</taxon>
        <taxon>Marasmiineae</taxon>
        <taxon>Marasmiaceae</taxon>
        <taxon>Marasmius</taxon>
    </lineage>
</organism>
<accession>A0A9P7RYD7</accession>
<reference evidence="1" key="1">
    <citation type="journal article" date="2021" name="Genome Biol. Evol.">
        <title>The assembled and annotated genome of the fairy-ring fungus Marasmius oreades.</title>
        <authorList>
            <person name="Hiltunen M."/>
            <person name="Ament-Velasquez S.L."/>
            <person name="Johannesson H."/>
        </authorList>
    </citation>
    <scope>NUCLEOTIDE SEQUENCE</scope>
    <source>
        <strain evidence="1">03SP1</strain>
    </source>
</reference>
<comment type="caution">
    <text evidence="1">The sequence shown here is derived from an EMBL/GenBank/DDBJ whole genome shotgun (WGS) entry which is preliminary data.</text>
</comment>
<name>A0A9P7RYD7_9AGAR</name>
<evidence type="ECO:0000313" key="2">
    <source>
        <dbReference type="Proteomes" id="UP001049176"/>
    </source>
</evidence>